<name>A0ABX3TAG7_9MYCO</name>
<dbReference type="EMBL" id="MVIC01000002">
    <property type="protein sequence ID" value="ORB18222.1"/>
    <property type="molecule type" value="Genomic_DNA"/>
</dbReference>
<dbReference type="Pfam" id="PF10609">
    <property type="entry name" value="ParA"/>
    <property type="match status" value="1"/>
</dbReference>
<dbReference type="InterPro" id="IPR033756">
    <property type="entry name" value="YlxH/NBP35"/>
</dbReference>
<evidence type="ECO:0000256" key="7">
    <source>
        <dbReference type="ARBA" id="ARBA00023014"/>
    </source>
</evidence>
<comment type="caution">
    <text evidence="10">The sequence shown here is derived from an EMBL/GenBank/DDBJ whole genome shotgun (WGS) entry which is preliminary data.</text>
</comment>
<dbReference type="Gene3D" id="3.30.300.130">
    <property type="entry name" value="Fe-S cluster assembly (FSCA)"/>
    <property type="match status" value="1"/>
</dbReference>
<comment type="similarity">
    <text evidence="1">In the N-terminal section; belongs to the MIP18 family.</text>
</comment>
<evidence type="ECO:0000256" key="3">
    <source>
        <dbReference type="ARBA" id="ARBA00022723"/>
    </source>
</evidence>
<evidence type="ECO:0000313" key="10">
    <source>
        <dbReference type="EMBL" id="ORB18222.1"/>
    </source>
</evidence>
<dbReference type="PANTHER" id="PTHR42961:SF2">
    <property type="entry name" value="IRON-SULFUR PROTEIN NUBPL"/>
    <property type="match status" value="1"/>
</dbReference>
<keyword evidence="11" id="KW-1185">Reference proteome</keyword>
<evidence type="ECO:0000259" key="9">
    <source>
        <dbReference type="Pfam" id="PF01883"/>
    </source>
</evidence>
<keyword evidence="4 8" id="KW-0547">Nucleotide-binding</keyword>
<dbReference type="Gene3D" id="3.40.50.300">
    <property type="entry name" value="P-loop containing nucleotide triphosphate hydrolases"/>
    <property type="match status" value="1"/>
</dbReference>
<organism evidence="10 11">
    <name type="scientific">Mycobacterium noviomagense</name>
    <dbReference type="NCBI Taxonomy" id="459858"/>
    <lineage>
        <taxon>Bacteria</taxon>
        <taxon>Bacillati</taxon>
        <taxon>Actinomycetota</taxon>
        <taxon>Actinomycetes</taxon>
        <taxon>Mycobacteriales</taxon>
        <taxon>Mycobacteriaceae</taxon>
        <taxon>Mycobacterium</taxon>
    </lineage>
</organism>
<feature type="domain" description="MIP18 family-like" evidence="9">
    <location>
        <begin position="13"/>
        <end position="85"/>
    </location>
</feature>
<comment type="similarity">
    <text evidence="2">In the C-terminal section; belongs to the Mrp/NBP35 ATP-binding proteins family.</text>
</comment>
<dbReference type="InterPro" id="IPR019591">
    <property type="entry name" value="Mrp/NBP35_ATP-bd"/>
</dbReference>
<keyword evidence="3 8" id="KW-0479">Metal-binding</keyword>
<sequence length="383" mass="40207">MSPTHDDTADLTAAIRAALANVIDPELRRPITELGMVKSVEVQPDRSVHVEIYLTTAACPKKTEISERVAHAVADVPGTGAVKVSLDVMSDEQRTELRKQLRGDAREPVIPFAQPGSLTRVYAVASGKGGVGKSTVTVNLAAAMAARGLSVGVLDADIHGHSIPRMMGTTDRPTQVESMILPPIAHDVRVISIAMFTQGNAPVAWRGPMLHRALQQFLADVYWGDLDVLLLDLPPGTGDVAISVAQLIPNAEILVVTTPQLAAAEVAERAGSIALQTRQRVVGVVENMSWLVLPDGSKLQVFGEGGGPQVAERLSRAVGADVPLLGQVPLDPALVAAGDSGVPIVLSSPDSAVGKELRSVADALSSRRRGLAGMSLGLDPTRH</sequence>
<reference evidence="10 11" key="1">
    <citation type="submission" date="2017-02" db="EMBL/GenBank/DDBJ databases">
        <title>The new phylogeny of genus Mycobacterium.</title>
        <authorList>
            <person name="Tortoli E."/>
            <person name="Trovato A."/>
            <person name="Cirillo D.M."/>
        </authorList>
    </citation>
    <scope>NUCLEOTIDE SEQUENCE [LARGE SCALE GENOMIC DNA]</scope>
    <source>
        <strain evidence="10 11">DSM 45145</strain>
    </source>
</reference>
<keyword evidence="7 8" id="KW-0411">Iron-sulfur</keyword>
<dbReference type="Proteomes" id="UP000192374">
    <property type="component" value="Unassembled WGS sequence"/>
</dbReference>
<dbReference type="HAMAP" id="MF_02040">
    <property type="entry name" value="Mrp_NBP35"/>
    <property type="match status" value="1"/>
</dbReference>
<keyword evidence="5 8" id="KW-0067">ATP-binding</keyword>
<dbReference type="Pfam" id="PF01883">
    <property type="entry name" value="FeS_assembly_P"/>
    <property type="match status" value="1"/>
</dbReference>
<dbReference type="InterPro" id="IPR002744">
    <property type="entry name" value="MIP18-like"/>
</dbReference>
<comment type="subunit">
    <text evidence="8">Homodimer.</text>
</comment>
<dbReference type="CDD" id="cd02037">
    <property type="entry name" value="Mrp_NBP35"/>
    <property type="match status" value="1"/>
</dbReference>
<dbReference type="PROSITE" id="PS01215">
    <property type="entry name" value="MRP"/>
    <property type="match status" value="1"/>
</dbReference>
<dbReference type="PANTHER" id="PTHR42961">
    <property type="entry name" value="IRON-SULFUR PROTEIN NUBPL"/>
    <property type="match status" value="1"/>
</dbReference>
<evidence type="ECO:0000256" key="8">
    <source>
        <dbReference type="HAMAP-Rule" id="MF_02040"/>
    </source>
</evidence>
<gene>
    <name evidence="10" type="ORF">BST37_02040</name>
</gene>
<evidence type="ECO:0000256" key="2">
    <source>
        <dbReference type="ARBA" id="ARBA00008205"/>
    </source>
</evidence>
<comment type="function">
    <text evidence="8">Binds and transfers iron-sulfur (Fe-S) clusters to target apoproteins. Can hydrolyze ATP.</text>
</comment>
<evidence type="ECO:0000256" key="4">
    <source>
        <dbReference type="ARBA" id="ARBA00022741"/>
    </source>
</evidence>
<dbReference type="InterPro" id="IPR034904">
    <property type="entry name" value="FSCA_dom_sf"/>
</dbReference>
<accession>A0ABX3TAG7</accession>
<dbReference type="SUPFAM" id="SSF117916">
    <property type="entry name" value="Fe-S cluster assembly (FSCA) domain-like"/>
    <property type="match status" value="1"/>
</dbReference>
<evidence type="ECO:0000256" key="1">
    <source>
        <dbReference type="ARBA" id="ARBA00007352"/>
    </source>
</evidence>
<dbReference type="SUPFAM" id="SSF52540">
    <property type="entry name" value="P-loop containing nucleoside triphosphate hydrolases"/>
    <property type="match status" value="1"/>
</dbReference>
<comment type="similarity">
    <text evidence="8">Belongs to the Mrp/NBP35 ATP-binding proteins family.</text>
</comment>
<dbReference type="InterPro" id="IPR044304">
    <property type="entry name" value="NUBPL-like"/>
</dbReference>
<keyword evidence="6 8" id="KW-0408">Iron</keyword>
<dbReference type="InterPro" id="IPR000808">
    <property type="entry name" value="Mrp-like_CS"/>
</dbReference>
<feature type="binding site" evidence="8">
    <location>
        <begin position="127"/>
        <end position="134"/>
    </location>
    <ligand>
        <name>ATP</name>
        <dbReference type="ChEBI" id="CHEBI:30616"/>
    </ligand>
</feature>
<dbReference type="InterPro" id="IPR027417">
    <property type="entry name" value="P-loop_NTPase"/>
</dbReference>
<evidence type="ECO:0000256" key="5">
    <source>
        <dbReference type="ARBA" id="ARBA00022840"/>
    </source>
</evidence>
<proteinExistence type="inferred from homology"/>
<protein>
    <recommendedName>
        <fullName evidence="8">Iron-sulfur cluster carrier protein</fullName>
    </recommendedName>
</protein>
<keyword evidence="8" id="KW-0378">Hydrolase</keyword>
<evidence type="ECO:0000313" key="11">
    <source>
        <dbReference type="Proteomes" id="UP000192374"/>
    </source>
</evidence>
<evidence type="ECO:0000256" key="6">
    <source>
        <dbReference type="ARBA" id="ARBA00023004"/>
    </source>
</evidence>